<reference evidence="3 4" key="1">
    <citation type="submission" date="2015-08" db="EMBL/GenBank/DDBJ databases">
        <title>Draft Genome Sequence of Bacillus vietnamensis UCD-SED5.</title>
        <authorList>
            <person name="Lee R.D."/>
            <person name="Jospin G."/>
            <person name="Lang J.M."/>
            <person name="Coil D.A."/>
            <person name="Eisen J.A."/>
        </authorList>
    </citation>
    <scope>NUCLEOTIDE SEQUENCE [LARGE SCALE GENOMIC DNA]</scope>
    <source>
        <strain evidence="3 4">UCD-SED5</strain>
    </source>
</reference>
<proteinExistence type="inferred from homology"/>
<evidence type="ECO:0000313" key="3">
    <source>
        <dbReference type="EMBL" id="KPL61214.1"/>
    </source>
</evidence>
<dbReference type="EMBL" id="LIXZ01000001">
    <property type="protein sequence ID" value="KPL61214.1"/>
    <property type="molecule type" value="Genomic_DNA"/>
</dbReference>
<dbReference type="RefSeq" id="WP_060669874.1">
    <property type="nucleotide sequence ID" value="NZ_JBCNGU010000027.1"/>
</dbReference>
<dbReference type="OrthoDB" id="9776196at2"/>
<keyword evidence="2" id="KW-0175">Coiled coil</keyword>
<gene>
    <name evidence="3" type="ORF">AM506_00845</name>
</gene>
<dbReference type="PANTHER" id="PTHR37313">
    <property type="entry name" value="UPF0749 PROTEIN RV1825"/>
    <property type="match status" value="1"/>
</dbReference>
<comment type="caution">
    <text evidence="3">The sequence shown here is derived from an EMBL/GenBank/DDBJ whole genome shotgun (WGS) entry which is preliminary data.</text>
</comment>
<name>A0A0P6WXB6_9BACI</name>
<dbReference type="AlphaFoldDB" id="A0A0P6WXB6"/>
<accession>A0A0P6WXB6</accession>
<dbReference type="InterPro" id="IPR010273">
    <property type="entry name" value="DUF881"/>
</dbReference>
<evidence type="ECO:0000256" key="2">
    <source>
        <dbReference type="SAM" id="Coils"/>
    </source>
</evidence>
<dbReference type="Gene3D" id="3.30.70.1880">
    <property type="entry name" value="Protein of unknown function DUF881"/>
    <property type="match status" value="1"/>
</dbReference>
<evidence type="ECO:0000256" key="1">
    <source>
        <dbReference type="ARBA" id="ARBA00009108"/>
    </source>
</evidence>
<evidence type="ECO:0000313" key="4">
    <source>
        <dbReference type="Proteomes" id="UP000050398"/>
    </source>
</evidence>
<dbReference type="Proteomes" id="UP000050398">
    <property type="component" value="Unassembled WGS sequence"/>
</dbReference>
<sequence length="236" mass="26860">MKRMKVRGKHVVLSLVCLVLGFILAFSFSLANTEQKELGSRTNGQWKQEETLRDQILEYQQKNNRLQEKLYEKQEKVGNMEKEFSKEKQIYFNLAEDAEKYRMYLGKTKVKGPGVTVTLSDEKYDPEEENANNYIVHEHHVFKVINELYIAGASAVAINGQRLKHDSYILCNGPVIQIDGIEYPAPFKITAIGDPEVLSSAMNITGGVKDQLVNENIIFEMKKENSVILEPTIGES</sequence>
<comment type="similarity">
    <text evidence="1">Belongs to the UPF0749 family.</text>
</comment>
<dbReference type="eggNOG" id="COG3879">
    <property type="taxonomic scope" value="Bacteria"/>
</dbReference>
<dbReference type="Pfam" id="PF05949">
    <property type="entry name" value="DUF881"/>
    <property type="match status" value="1"/>
</dbReference>
<feature type="coiled-coil region" evidence="2">
    <location>
        <begin position="49"/>
        <end position="83"/>
    </location>
</feature>
<dbReference type="PATRIC" id="fig|218284.4.peg.174"/>
<protein>
    <recommendedName>
        <fullName evidence="5">DUF881 domain-containing protein</fullName>
    </recommendedName>
</protein>
<organism evidence="3 4">
    <name type="scientific">Rossellomorea vietnamensis</name>
    <dbReference type="NCBI Taxonomy" id="218284"/>
    <lineage>
        <taxon>Bacteria</taxon>
        <taxon>Bacillati</taxon>
        <taxon>Bacillota</taxon>
        <taxon>Bacilli</taxon>
        <taxon>Bacillales</taxon>
        <taxon>Bacillaceae</taxon>
        <taxon>Rossellomorea</taxon>
    </lineage>
</organism>
<evidence type="ECO:0008006" key="5">
    <source>
        <dbReference type="Google" id="ProtNLM"/>
    </source>
</evidence>
<dbReference type="PANTHER" id="PTHR37313:SF2">
    <property type="entry name" value="UPF0749 PROTEIN YLXX"/>
    <property type="match status" value="1"/>
</dbReference>